<dbReference type="InterPro" id="IPR011335">
    <property type="entry name" value="Restrct_endonuc-II-like"/>
</dbReference>
<proteinExistence type="predicted"/>
<dbReference type="InterPro" id="IPR011604">
    <property type="entry name" value="PDDEXK-like_dom_sf"/>
</dbReference>
<dbReference type="SUPFAM" id="SSF52980">
    <property type="entry name" value="Restriction endonuclease-like"/>
    <property type="match status" value="1"/>
</dbReference>
<dbReference type="Gene3D" id="3.90.320.10">
    <property type="match status" value="1"/>
</dbReference>
<sequence>MLIRCSSLPKIMTSPRTKGEVLSETAKSEMIKIAKEDFYGYSSYMTNKYVEKGIEVEDKSIELLNTIKLANYKKNVTRLENDFLTGECDINDEVNDEIIDIKSSWSLETFPALPSDINIKDYEMQLRGYMMLYNRSKASVCYCMVSTPDGLTMYENKLVHEVDHIDPFARVTMLSIERDLEIEKQIEERCKVAIEFYYDYIRKLANKNV</sequence>
<gene>
    <name evidence="1" type="ORF">UFOVP603_56</name>
</gene>
<organism evidence="1">
    <name type="scientific">uncultured Caudovirales phage</name>
    <dbReference type="NCBI Taxonomy" id="2100421"/>
    <lineage>
        <taxon>Viruses</taxon>
        <taxon>Duplodnaviria</taxon>
        <taxon>Heunggongvirae</taxon>
        <taxon>Uroviricota</taxon>
        <taxon>Caudoviricetes</taxon>
        <taxon>Peduoviridae</taxon>
        <taxon>Maltschvirus</taxon>
        <taxon>Maltschvirus maltsch</taxon>
    </lineage>
</organism>
<reference evidence="1" key="1">
    <citation type="submission" date="2020-04" db="EMBL/GenBank/DDBJ databases">
        <authorList>
            <person name="Chiriac C."/>
            <person name="Salcher M."/>
            <person name="Ghai R."/>
            <person name="Kavagutti S V."/>
        </authorList>
    </citation>
    <scope>NUCLEOTIDE SEQUENCE</scope>
</reference>
<protein>
    <submittedName>
        <fullName evidence="1">Uncharacterized protein</fullName>
    </submittedName>
</protein>
<evidence type="ECO:0000313" key="1">
    <source>
        <dbReference type="EMBL" id="CAB4153264.1"/>
    </source>
</evidence>
<name>A0A6J5N2F5_9CAUD</name>
<accession>A0A6J5N2F5</accession>
<dbReference type="EMBL" id="LR796578">
    <property type="protein sequence ID" value="CAB4153264.1"/>
    <property type="molecule type" value="Genomic_DNA"/>
</dbReference>